<comment type="caution">
    <text evidence="2">The sequence shown here is derived from an EMBL/GenBank/DDBJ whole genome shotgun (WGS) entry which is preliminary data.</text>
</comment>
<feature type="region of interest" description="Disordered" evidence="1">
    <location>
        <begin position="179"/>
        <end position="221"/>
    </location>
</feature>
<evidence type="ECO:0000256" key="1">
    <source>
        <dbReference type="SAM" id="MobiDB-lite"/>
    </source>
</evidence>
<feature type="compositionally biased region" description="Polar residues" evidence="1">
    <location>
        <begin position="378"/>
        <end position="392"/>
    </location>
</feature>
<feature type="compositionally biased region" description="Polar residues" evidence="1">
    <location>
        <begin position="312"/>
        <end position="337"/>
    </location>
</feature>
<dbReference type="EMBL" id="CM035419">
    <property type="protein sequence ID" value="KAH7414966.1"/>
    <property type="molecule type" value="Genomic_DNA"/>
</dbReference>
<keyword evidence="3" id="KW-1185">Reference proteome</keyword>
<protein>
    <submittedName>
        <fullName evidence="2">Uncharacterized protein</fullName>
    </submittedName>
</protein>
<gene>
    <name evidence="2" type="ORF">KP509_14G021000</name>
</gene>
<evidence type="ECO:0000313" key="2">
    <source>
        <dbReference type="EMBL" id="KAH7414966.1"/>
    </source>
</evidence>
<evidence type="ECO:0000313" key="3">
    <source>
        <dbReference type="Proteomes" id="UP000825935"/>
    </source>
</evidence>
<proteinExistence type="predicted"/>
<feature type="compositionally biased region" description="Basic and acidic residues" evidence="1">
    <location>
        <begin position="24"/>
        <end position="50"/>
    </location>
</feature>
<feature type="region of interest" description="Disordered" evidence="1">
    <location>
        <begin position="1"/>
        <end position="92"/>
    </location>
</feature>
<sequence length="412" mass="44810">MTALAGRARDGTGLDYKAFKRLNNKKERQAGRKELQEQESKAEEKKKDVLGRSGGSSQSSQDTGEGRRKGRNNQKGYSYRSSGGGGEGGGKCERGCQGALETSDYGDDFAAAGGKRDRIEVGPFMQVLDPEPRLCCTTCSLLGKLRYPPGPLVLPTNPNRIQQQEPLYPLHSPDSLQRFFPLSLPRSPVRSKDPTSVARSGASLPVSSSSPSTSPFVSTSDSSREFTCHIDRLLEDVAVRVRLNDGTRHKKPRQIGAANANRGPSHRGQGDTGRSCTYTDSNTDDSYDLRDRDGYGQANSNIQPRQDDARRNSLQRGNPSPTRTINPPQESYTSSPGLSVSVFKASDTGFGIRILHCEDFQSDSLESSSGSNSQTSSKQKGGTRSRSGSILSDFNMPVKCESPSLDHMHRIQ</sequence>
<feature type="compositionally biased region" description="Low complexity" evidence="1">
    <location>
        <begin position="200"/>
        <end position="221"/>
    </location>
</feature>
<name>A0A8T2T657_CERRI</name>
<feature type="compositionally biased region" description="Low complexity" evidence="1">
    <location>
        <begin position="363"/>
        <end position="377"/>
    </location>
</feature>
<feature type="region of interest" description="Disordered" evidence="1">
    <location>
        <begin position="363"/>
        <end position="412"/>
    </location>
</feature>
<accession>A0A8T2T657</accession>
<dbReference type="AlphaFoldDB" id="A0A8T2T657"/>
<reference evidence="2" key="1">
    <citation type="submission" date="2021-08" db="EMBL/GenBank/DDBJ databases">
        <title>WGS assembly of Ceratopteris richardii.</title>
        <authorList>
            <person name="Marchant D.B."/>
            <person name="Chen G."/>
            <person name="Jenkins J."/>
            <person name="Shu S."/>
            <person name="Leebens-Mack J."/>
            <person name="Grimwood J."/>
            <person name="Schmutz J."/>
            <person name="Soltis P."/>
            <person name="Soltis D."/>
            <person name="Chen Z.-H."/>
        </authorList>
    </citation>
    <scope>NUCLEOTIDE SEQUENCE</scope>
    <source>
        <strain evidence="2">Whitten #5841</strain>
        <tissue evidence="2">Leaf</tissue>
    </source>
</reference>
<feature type="region of interest" description="Disordered" evidence="1">
    <location>
        <begin position="244"/>
        <end position="337"/>
    </location>
</feature>
<organism evidence="2 3">
    <name type="scientific">Ceratopteris richardii</name>
    <name type="common">Triangle waterfern</name>
    <dbReference type="NCBI Taxonomy" id="49495"/>
    <lineage>
        <taxon>Eukaryota</taxon>
        <taxon>Viridiplantae</taxon>
        <taxon>Streptophyta</taxon>
        <taxon>Embryophyta</taxon>
        <taxon>Tracheophyta</taxon>
        <taxon>Polypodiopsida</taxon>
        <taxon>Polypodiidae</taxon>
        <taxon>Polypodiales</taxon>
        <taxon>Pteridineae</taxon>
        <taxon>Pteridaceae</taxon>
        <taxon>Parkerioideae</taxon>
        <taxon>Ceratopteris</taxon>
    </lineage>
</organism>
<dbReference type="Proteomes" id="UP000825935">
    <property type="component" value="Chromosome 14"/>
</dbReference>